<dbReference type="PANTHER" id="PTHR11668:SF199">
    <property type="entry name" value="SERINE_THREONINE-PROTEIN PHOSPHATASE"/>
    <property type="match status" value="1"/>
</dbReference>
<dbReference type="GO" id="GO:0004722">
    <property type="term" value="F:protein serine/threonine phosphatase activity"/>
    <property type="evidence" value="ECO:0007669"/>
    <property type="project" value="TreeGrafter"/>
</dbReference>
<evidence type="ECO:0000313" key="2">
    <source>
        <dbReference type="Proteomes" id="UP000887575"/>
    </source>
</evidence>
<dbReference type="WBParaSite" id="MBELARI_LOCUS6408">
    <property type="protein sequence ID" value="MBELARI_LOCUS6408"/>
    <property type="gene ID" value="MBELARI_LOCUS6408"/>
</dbReference>
<dbReference type="PRINTS" id="PR00114">
    <property type="entry name" value="STPHPHTASE"/>
</dbReference>
<dbReference type="GO" id="GO:0005737">
    <property type="term" value="C:cytoplasm"/>
    <property type="evidence" value="ECO:0007669"/>
    <property type="project" value="TreeGrafter"/>
</dbReference>
<dbReference type="GO" id="GO:0005634">
    <property type="term" value="C:nucleus"/>
    <property type="evidence" value="ECO:0007669"/>
    <property type="project" value="TreeGrafter"/>
</dbReference>
<feature type="domain" description="Serine/threonine specific protein phosphatases" evidence="1">
    <location>
        <begin position="1"/>
        <end position="144"/>
    </location>
</feature>
<name>A0AAF3FH57_9BILA</name>
<evidence type="ECO:0000313" key="3">
    <source>
        <dbReference type="WBParaSite" id="MBELARI_LOCUS6408"/>
    </source>
</evidence>
<proteinExistence type="predicted"/>
<evidence type="ECO:0000259" key="1">
    <source>
        <dbReference type="SMART" id="SM00156"/>
    </source>
</evidence>
<organism evidence="2 3">
    <name type="scientific">Mesorhabditis belari</name>
    <dbReference type="NCBI Taxonomy" id="2138241"/>
    <lineage>
        <taxon>Eukaryota</taxon>
        <taxon>Metazoa</taxon>
        <taxon>Ecdysozoa</taxon>
        <taxon>Nematoda</taxon>
        <taxon>Chromadorea</taxon>
        <taxon>Rhabditida</taxon>
        <taxon>Rhabditina</taxon>
        <taxon>Rhabditomorpha</taxon>
        <taxon>Rhabditoidea</taxon>
        <taxon>Rhabditidae</taxon>
        <taxon>Mesorhabditinae</taxon>
        <taxon>Mesorhabditis</taxon>
    </lineage>
</organism>
<dbReference type="SUPFAM" id="SSF56300">
    <property type="entry name" value="Metallo-dependent phosphatases"/>
    <property type="match status" value="1"/>
</dbReference>
<dbReference type="PANTHER" id="PTHR11668">
    <property type="entry name" value="SERINE/THREONINE PROTEIN PHOSPHATASE"/>
    <property type="match status" value="1"/>
</dbReference>
<dbReference type="SMART" id="SM00156">
    <property type="entry name" value="PP2Ac"/>
    <property type="match status" value="1"/>
</dbReference>
<dbReference type="InterPro" id="IPR029052">
    <property type="entry name" value="Metallo-depent_PP-like"/>
</dbReference>
<reference evidence="3" key="1">
    <citation type="submission" date="2024-02" db="UniProtKB">
        <authorList>
            <consortium name="WormBaseParasite"/>
        </authorList>
    </citation>
    <scope>IDENTIFICATION</scope>
</reference>
<sequence>MQVLYCNFNWREVHVPQSYLTSIGENRLIKLRIMVVCNSDPILTKIMKSRKLLTYLGSGGDCCIRGVSCTFGPNIVDQVLKKHNLDLIVRAHQVVQVGYEFFHNRKLVTLFSAPHYCGQFDNAAAVMMVDEDLRCSFKILRPKFLSAQCKATIAADLRDITCYKQI</sequence>
<dbReference type="Gene3D" id="3.60.21.10">
    <property type="match status" value="1"/>
</dbReference>
<accession>A0AAF3FH57</accession>
<dbReference type="InterPro" id="IPR050341">
    <property type="entry name" value="PP1_catalytic_subunit"/>
</dbReference>
<protein>
    <recommendedName>
        <fullName evidence="1">Serine/threonine specific protein phosphatases domain-containing protein</fullName>
    </recommendedName>
</protein>
<dbReference type="AlphaFoldDB" id="A0AAF3FH57"/>
<keyword evidence="2" id="KW-1185">Reference proteome</keyword>
<dbReference type="InterPro" id="IPR006186">
    <property type="entry name" value="Ser/Thr-sp_prot-phosphatase"/>
</dbReference>
<dbReference type="Proteomes" id="UP000887575">
    <property type="component" value="Unassembled WGS sequence"/>
</dbReference>